<keyword evidence="2" id="KW-1185">Reference proteome</keyword>
<protein>
    <submittedName>
        <fullName evidence="1">Uncharacterized protein</fullName>
    </submittedName>
</protein>
<organism evidence="1 2">
    <name type="scientific">Salinithrix halophila</name>
    <dbReference type="NCBI Taxonomy" id="1485204"/>
    <lineage>
        <taxon>Bacteria</taxon>
        <taxon>Bacillati</taxon>
        <taxon>Bacillota</taxon>
        <taxon>Bacilli</taxon>
        <taxon>Bacillales</taxon>
        <taxon>Thermoactinomycetaceae</taxon>
        <taxon>Salinithrix</taxon>
    </lineage>
</organism>
<dbReference type="InterPro" id="IPR058676">
    <property type="entry name" value="YuzK"/>
</dbReference>
<comment type="caution">
    <text evidence="1">The sequence shown here is derived from an EMBL/GenBank/DDBJ whole genome shotgun (WGS) entry which is preliminary data.</text>
</comment>
<proteinExistence type="predicted"/>
<reference evidence="2" key="1">
    <citation type="journal article" date="2019" name="Int. J. Syst. Evol. Microbiol.">
        <title>The Global Catalogue of Microorganisms (GCM) 10K type strain sequencing project: providing services to taxonomists for standard genome sequencing and annotation.</title>
        <authorList>
            <consortium name="The Broad Institute Genomics Platform"/>
            <consortium name="The Broad Institute Genome Sequencing Center for Infectious Disease"/>
            <person name="Wu L."/>
            <person name="Ma J."/>
        </authorList>
    </citation>
    <scope>NUCLEOTIDE SEQUENCE [LARGE SCALE GENOMIC DNA]</scope>
    <source>
        <strain evidence="2">IBRC-M 10813</strain>
    </source>
</reference>
<name>A0ABV8JD71_9BACL</name>
<gene>
    <name evidence="1" type="ORF">ACFOUO_05480</name>
</gene>
<dbReference type="Pfam" id="PF26149">
    <property type="entry name" value="YuzK"/>
    <property type="match status" value="1"/>
</dbReference>
<evidence type="ECO:0000313" key="1">
    <source>
        <dbReference type="EMBL" id="MFC4076260.1"/>
    </source>
</evidence>
<accession>A0ABV8JD71</accession>
<dbReference type="Proteomes" id="UP001595843">
    <property type="component" value="Unassembled WGS sequence"/>
</dbReference>
<sequence length="43" mass="4960">MVASHNITYSEYERSIDKQVQVEEAREEDYRKAKQLASEAGAE</sequence>
<dbReference type="EMBL" id="JBHSAP010000007">
    <property type="protein sequence ID" value="MFC4076260.1"/>
    <property type="molecule type" value="Genomic_DNA"/>
</dbReference>
<evidence type="ECO:0000313" key="2">
    <source>
        <dbReference type="Proteomes" id="UP001595843"/>
    </source>
</evidence>
<dbReference type="RefSeq" id="WP_380702941.1">
    <property type="nucleotide sequence ID" value="NZ_JBHSAP010000007.1"/>
</dbReference>